<comment type="caution">
    <text evidence="4">The sequence shown here is derived from an EMBL/GenBank/DDBJ whole genome shotgun (WGS) entry which is preliminary data.</text>
</comment>
<keyword evidence="5" id="KW-1185">Reference proteome</keyword>
<dbReference type="PANTHER" id="PTHR15665">
    <property type="entry name" value="ASTEROID PROTEIN"/>
    <property type="match status" value="1"/>
</dbReference>
<dbReference type="GO" id="GO:0004518">
    <property type="term" value="F:nuclease activity"/>
    <property type="evidence" value="ECO:0007669"/>
    <property type="project" value="InterPro"/>
</dbReference>
<dbReference type="Pfam" id="PF00752">
    <property type="entry name" value="XPG_N"/>
    <property type="match status" value="1"/>
</dbReference>
<reference evidence="4" key="1">
    <citation type="submission" date="2019-10" db="EMBL/GenBank/DDBJ databases">
        <title>The sequence and de novo assembly of the wild yak genome.</title>
        <authorList>
            <person name="Liu Y."/>
        </authorList>
    </citation>
    <scope>NUCLEOTIDE SEQUENCE [LARGE SCALE GENOMIC DNA]</scope>
    <source>
        <strain evidence="4">WY2019</strain>
    </source>
</reference>
<protein>
    <recommendedName>
        <fullName evidence="3">XPG N-terminal domain-containing protein</fullName>
    </recommendedName>
</protein>
<comment type="similarity">
    <text evidence="1">Belongs to the asteroid family.</text>
</comment>
<dbReference type="InterPro" id="IPR006085">
    <property type="entry name" value="XPG_DNA_repair_N"/>
</dbReference>
<organism evidence="4 5">
    <name type="scientific">Bos mutus</name>
    <name type="common">wild yak</name>
    <dbReference type="NCBI Taxonomy" id="72004"/>
    <lineage>
        <taxon>Eukaryota</taxon>
        <taxon>Metazoa</taxon>
        <taxon>Chordata</taxon>
        <taxon>Craniata</taxon>
        <taxon>Vertebrata</taxon>
        <taxon>Euteleostomi</taxon>
        <taxon>Mammalia</taxon>
        <taxon>Eutheria</taxon>
        <taxon>Laurasiatheria</taxon>
        <taxon>Artiodactyla</taxon>
        <taxon>Ruminantia</taxon>
        <taxon>Pecora</taxon>
        <taxon>Bovidae</taxon>
        <taxon>Bovinae</taxon>
        <taxon>Bos</taxon>
    </lineage>
</organism>
<name>A0A6B0QYK0_9CETA</name>
<dbReference type="InterPro" id="IPR029060">
    <property type="entry name" value="PIN-like_dom_sf"/>
</dbReference>
<evidence type="ECO:0000313" key="4">
    <source>
        <dbReference type="EMBL" id="MXQ82300.1"/>
    </source>
</evidence>
<feature type="compositionally biased region" description="Basic residues" evidence="2">
    <location>
        <begin position="109"/>
        <end position="120"/>
    </location>
</feature>
<dbReference type="Proteomes" id="UP000322234">
    <property type="component" value="Unassembled WGS sequence"/>
</dbReference>
<feature type="domain" description="XPG N-terminal" evidence="3">
    <location>
        <begin position="148"/>
        <end position="244"/>
    </location>
</feature>
<evidence type="ECO:0000256" key="1">
    <source>
        <dbReference type="ARBA" id="ARBA00007398"/>
    </source>
</evidence>
<dbReference type="Gene3D" id="3.40.50.1010">
    <property type="entry name" value="5'-nuclease"/>
    <property type="match status" value="1"/>
</dbReference>
<dbReference type="PANTHER" id="PTHR15665:SF1">
    <property type="entry name" value="PROTEIN ASTEROID HOMOLOG 1"/>
    <property type="match status" value="1"/>
</dbReference>
<feature type="region of interest" description="Disordered" evidence="2">
    <location>
        <begin position="22"/>
        <end position="120"/>
    </location>
</feature>
<sequence length="824" mass="92083">MDWNFRAGAHTWKSRYNVGLSRSQKISVKSDEKTTGEQDSQWRGCVAHSQGPSSNPESGGAASQLDCQAGRARDPDCGGRCQGDSAGRTRKSGAAAGRRCQEAGAGHTGKSRRRPLRGSFKRKCAQTQDDDYLNIKVCRSSAILQMIMGIRGLMSFVEDHSNEFFTDVKLRDTKIIIDGYALFHRLYFSSNLELRYGGDYDSFTDVVQKFFESLFACKICPYVVLDGGCDISDKKLNTLKDRAREKIQMAHSLSVGGGGYVCPLLIREVFIQVLTKLQVCFVQCFSEADRDIMTLANHWNCPVLSSDSDFCIFDLKSGFCPLNGFQWRNVNTIKGTRDRYIPAKCFFLDALCCHFGIMNKTLLPLFAVLCGNDHVNLPVMETFLSKVRLPLGAANSKGRRHHRVLGLLNWLSRFADPTEALDSVLNHLPKKRRGTVKELLCRSMEEYVQAQGRLQDFFQHGAYTCPDTWNPGLPPWVLAALARGQLSPFISDALVLRRTILHTQVENMHRPNAHRISLPIRQVIYGLLVNAPPHVRNVAWDALPPQPPTFSEVERINKNIKTSIVNAVELPKDHSDLSKLTELSLASRQMLLLETLKVKQSLLDPVPAALKLPVAVSCYWVQHAEATLKLHHLQALLLGMLLGPLRAMASSPEEKAVRGGGAETLYAELQRVKAPPGTRLDLDTAHVFCQWQCCLQMGLYLNQLLSTPLPEPDLTRLYSGSLVHGLCRQLLTSASVESLLRLCPEAQQLYEHLFSATRSCAPAELFLPKGKLNSKRRKQKKSGISWSENRVGTTLNARSWHEGSNPFELLMVETLENEEAPELK</sequence>
<gene>
    <name evidence="4" type="ORF">E5288_WYG011044</name>
</gene>
<accession>A0A6B0QYK0</accession>
<proteinExistence type="inferred from homology"/>
<evidence type="ECO:0000256" key="2">
    <source>
        <dbReference type="SAM" id="MobiDB-lite"/>
    </source>
</evidence>
<dbReference type="EMBL" id="VBQZ03000012">
    <property type="protein sequence ID" value="MXQ82300.1"/>
    <property type="molecule type" value="Genomic_DNA"/>
</dbReference>
<dbReference type="AlphaFoldDB" id="A0A6B0QYK0"/>
<evidence type="ECO:0000313" key="5">
    <source>
        <dbReference type="Proteomes" id="UP000322234"/>
    </source>
</evidence>
<dbReference type="InterPro" id="IPR026832">
    <property type="entry name" value="Asteroid"/>
</dbReference>
<evidence type="ECO:0000259" key="3">
    <source>
        <dbReference type="Pfam" id="PF00752"/>
    </source>
</evidence>
<dbReference type="SUPFAM" id="SSF88723">
    <property type="entry name" value="PIN domain-like"/>
    <property type="match status" value="1"/>
</dbReference>